<dbReference type="GO" id="GO:0003824">
    <property type="term" value="F:catalytic activity"/>
    <property type="evidence" value="ECO:0007669"/>
    <property type="project" value="InterPro"/>
</dbReference>
<dbReference type="GO" id="GO:0051536">
    <property type="term" value="F:iron-sulfur cluster binding"/>
    <property type="evidence" value="ECO:0007669"/>
    <property type="project" value="UniProtKB-KW"/>
</dbReference>
<dbReference type="Pfam" id="PF01507">
    <property type="entry name" value="PAPS_reduct"/>
    <property type="match status" value="1"/>
</dbReference>
<dbReference type="EMBL" id="CP061799">
    <property type="protein sequence ID" value="QTA79042.1"/>
    <property type="molecule type" value="Genomic_DNA"/>
</dbReference>
<dbReference type="InterPro" id="IPR014729">
    <property type="entry name" value="Rossmann-like_a/b/a_fold"/>
</dbReference>
<name>A0A975B5B0_9BACT</name>
<reference evidence="5" key="1">
    <citation type="journal article" date="2021" name="Microb. Physiol.">
        <title>Proteogenomic Insights into the Physiology of Marine, Sulfate-Reducing, Filamentous Desulfonema limicola and Desulfonema magnum.</title>
        <authorList>
            <person name="Schnaars V."/>
            <person name="Wohlbrand L."/>
            <person name="Scheve S."/>
            <person name="Hinrichs C."/>
            <person name="Reinhardt R."/>
            <person name="Rabus R."/>
        </authorList>
    </citation>
    <scope>NUCLEOTIDE SEQUENCE</scope>
    <source>
        <strain evidence="5">5ac10</strain>
    </source>
</reference>
<organism evidence="5 6">
    <name type="scientific">Desulfonema limicola</name>
    <dbReference type="NCBI Taxonomy" id="45656"/>
    <lineage>
        <taxon>Bacteria</taxon>
        <taxon>Pseudomonadati</taxon>
        <taxon>Thermodesulfobacteriota</taxon>
        <taxon>Desulfobacteria</taxon>
        <taxon>Desulfobacterales</taxon>
        <taxon>Desulfococcaceae</taxon>
        <taxon>Desulfonema</taxon>
    </lineage>
</organism>
<accession>A0A975B5B0</accession>
<dbReference type="GO" id="GO:0046872">
    <property type="term" value="F:metal ion binding"/>
    <property type="evidence" value="ECO:0007669"/>
    <property type="project" value="UniProtKB-KW"/>
</dbReference>
<evidence type="ECO:0000256" key="1">
    <source>
        <dbReference type="ARBA" id="ARBA00022723"/>
    </source>
</evidence>
<evidence type="ECO:0000313" key="5">
    <source>
        <dbReference type="EMBL" id="QTA79042.1"/>
    </source>
</evidence>
<evidence type="ECO:0000313" key="6">
    <source>
        <dbReference type="Proteomes" id="UP000663720"/>
    </source>
</evidence>
<feature type="domain" description="4Fe-4S ferredoxin-type" evidence="4">
    <location>
        <begin position="474"/>
        <end position="503"/>
    </location>
</feature>
<dbReference type="PANTHER" id="PTHR43196">
    <property type="entry name" value="SULFATE ADENYLYLTRANSFERASE SUBUNIT 2"/>
    <property type="match status" value="1"/>
</dbReference>
<dbReference type="InterPro" id="IPR017900">
    <property type="entry name" value="4Fe4S_Fe_S_CS"/>
</dbReference>
<dbReference type="Gene3D" id="3.30.70.20">
    <property type="match status" value="1"/>
</dbReference>
<protein>
    <submittedName>
        <fullName evidence="5">Phosphoadenosine phosphosulfate reductase domain-containing protein</fullName>
    </submittedName>
</protein>
<dbReference type="InterPro" id="IPR002500">
    <property type="entry name" value="PAPS_reduct_dom"/>
</dbReference>
<dbReference type="SUPFAM" id="SSF54862">
    <property type="entry name" value="4Fe-4S ferredoxins"/>
    <property type="match status" value="1"/>
</dbReference>
<keyword evidence="1" id="KW-0479">Metal-binding</keyword>
<keyword evidence="3" id="KW-0411">Iron-sulfur</keyword>
<evidence type="ECO:0000259" key="4">
    <source>
        <dbReference type="PROSITE" id="PS51379"/>
    </source>
</evidence>
<dbReference type="RefSeq" id="WP_207690836.1">
    <property type="nucleotide sequence ID" value="NZ_CP061799.1"/>
</dbReference>
<gene>
    <name evidence="5" type="ORF">dnl_12910</name>
</gene>
<dbReference type="InterPro" id="IPR017896">
    <property type="entry name" value="4Fe4S_Fe-S-bd"/>
</dbReference>
<dbReference type="PROSITE" id="PS51379">
    <property type="entry name" value="4FE4S_FER_2"/>
    <property type="match status" value="2"/>
</dbReference>
<proteinExistence type="predicted"/>
<dbReference type="KEGG" id="dli:dnl_12910"/>
<dbReference type="Gene3D" id="3.40.50.620">
    <property type="entry name" value="HUPs"/>
    <property type="match status" value="1"/>
</dbReference>
<sequence length="540" mass="62284">MNSQKDNRIYWCDKCHVPVIGIRCLACNNETRDISAGNFKPVFLSEIEYINKKFGEIIPFHLKEMELWVNTATNVYFAGGKPVFKLHGFHKNIQDVTCKIIADTIEKIPERTANEIIKTIELANNQYLNRLEYETECFIRNISEKYKNRIKLVSFSGGKDSTVISHLVMNAFGLSNVIHIFSDTSLEFPDTYEYIKFFRNEHPLTPFVTCNSPLDFFETAKNIGVPSRILRWCCTTHKTNPLSKVVNAISPQRGVLTFDGVRKNESARRSKYEKITIKHKIGREILVSPLLEWSDIEIWIYILSRQLSFNNSYNKGFRRVGCLYCPFNSNWSEVMIQHHYPEKHHNWSSFLYDYAQQTNHPNPDHFVKAGWRTRAGGRGLDNYKTVLESYPCQLSEDAFSYQIISGESQNVKIFLRPFGKQIYIYQNKHSEAFFIHDYSTNKILASVEVDYADNSVRIAYLAESNKWLLRKRIEKQLKKLQSCIGCGACSAKCPTEANRLGDLFEIDGNLCVGCLKCVSHVCPVFDSLKLRMGNIIDGKI</sequence>
<dbReference type="PANTHER" id="PTHR43196:SF2">
    <property type="entry name" value="PHOSPHOADENOSINE PHOSPHOSULFATE REDUCTASE"/>
    <property type="match status" value="1"/>
</dbReference>
<evidence type="ECO:0000256" key="2">
    <source>
        <dbReference type="ARBA" id="ARBA00023004"/>
    </source>
</evidence>
<dbReference type="InterPro" id="IPR050128">
    <property type="entry name" value="Sulfate_adenylyltrnsfr_sub2"/>
</dbReference>
<feature type="domain" description="4Fe-4S ferredoxin-type" evidence="4">
    <location>
        <begin position="504"/>
        <end position="533"/>
    </location>
</feature>
<evidence type="ECO:0000256" key="3">
    <source>
        <dbReference type="ARBA" id="ARBA00023014"/>
    </source>
</evidence>
<dbReference type="SUPFAM" id="SSF52402">
    <property type="entry name" value="Adenine nucleotide alpha hydrolases-like"/>
    <property type="match status" value="1"/>
</dbReference>
<dbReference type="AlphaFoldDB" id="A0A975B5B0"/>
<dbReference type="Proteomes" id="UP000663720">
    <property type="component" value="Chromosome"/>
</dbReference>
<keyword evidence="2" id="KW-0408">Iron</keyword>
<dbReference type="PROSITE" id="PS00198">
    <property type="entry name" value="4FE4S_FER_1"/>
    <property type="match status" value="1"/>
</dbReference>
<keyword evidence="6" id="KW-1185">Reference proteome</keyword>